<dbReference type="PRINTS" id="PR00420">
    <property type="entry name" value="RNGMNOXGNASE"/>
</dbReference>
<dbReference type="RefSeq" id="WP_378572374.1">
    <property type="nucleotide sequence ID" value="NZ_JBHSFQ010000005.1"/>
</dbReference>
<evidence type="ECO:0000259" key="5">
    <source>
        <dbReference type="Pfam" id="PF01494"/>
    </source>
</evidence>
<dbReference type="SUPFAM" id="SSF52833">
    <property type="entry name" value="Thioredoxin-like"/>
    <property type="match status" value="1"/>
</dbReference>
<evidence type="ECO:0000313" key="7">
    <source>
        <dbReference type="Proteomes" id="UP001595923"/>
    </source>
</evidence>
<comment type="caution">
    <text evidence="6">The sequence shown here is derived from an EMBL/GenBank/DDBJ whole genome shotgun (WGS) entry which is preliminary data.</text>
</comment>
<dbReference type="EMBL" id="JBHSFQ010000005">
    <property type="protein sequence ID" value="MFC4561758.1"/>
    <property type="molecule type" value="Genomic_DNA"/>
</dbReference>
<keyword evidence="4" id="KW-0274">FAD</keyword>
<dbReference type="Gene3D" id="3.50.50.60">
    <property type="entry name" value="FAD/NAD(P)-binding domain"/>
    <property type="match status" value="1"/>
</dbReference>
<name>A0ABV9DUQ1_9ACTN</name>
<dbReference type="Gene3D" id="3.30.70.2450">
    <property type="match status" value="1"/>
</dbReference>
<evidence type="ECO:0000256" key="3">
    <source>
        <dbReference type="ARBA" id="ARBA00022630"/>
    </source>
</evidence>
<dbReference type="InterPro" id="IPR050641">
    <property type="entry name" value="RIFMO-like"/>
</dbReference>
<dbReference type="Proteomes" id="UP001595923">
    <property type="component" value="Unassembled WGS sequence"/>
</dbReference>
<dbReference type="GO" id="GO:0004497">
    <property type="term" value="F:monooxygenase activity"/>
    <property type="evidence" value="ECO:0007669"/>
    <property type="project" value="UniProtKB-KW"/>
</dbReference>
<proteinExistence type="inferred from homology"/>
<keyword evidence="6" id="KW-0560">Oxidoreductase</keyword>
<comment type="cofactor">
    <cofactor evidence="1">
        <name>FAD</name>
        <dbReference type="ChEBI" id="CHEBI:57692"/>
    </cofactor>
</comment>
<gene>
    <name evidence="6" type="ORF">ACFO4E_07800</name>
</gene>
<accession>A0ABV9DUQ1</accession>
<dbReference type="InterPro" id="IPR036188">
    <property type="entry name" value="FAD/NAD-bd_sf"/>
</dbReference>
<reference evidence="7" key="1">
    <citation type="journal article" date="2019" name="Int. J. Syst. Evol. Microbiol.">
        <title>The Global Catalogue of Microorganisms (GCM) 10K type strain sequencing project: providing services to taxonomists for standard genome sequencing and annotation.</title>
        <authorList>
            <consortium name="The Broad Institute Genomics Platform"/>
            <consortium name="The Broad Institute Genome Sequencing Center for Infectious Disease"/>
            <person name="Wu L."/>
            <person name="Ma J."/>
        </authorList>
    </citation>
    <scope>NUCLEOTIDE SEQUENCE [LARGE SCALE GENOMIC DNA]</scope>
    <source>
        <strain evidence="7">XZYJ18</strain>
    </source>
</reference>
<keyword evidence="6" id="KW-0503">Monooxygenase</keyword>
<organism evidence="6 7">
    <name type="scientific">Nocardiopsis mangrovi</name>
    <dbReference type="NCBI Taxonomy" id="1179818"/>
    <lineage>
        <taxon>Bacteria</taxon>
        <taxon>Bacillati</taxon>
        <taxon>Actinomycetota</taxon>
        <taxon>Actinomycetes</taxon>
        <taxon>Streptosporangiales</taxon>
        <taxon>Nocardiopsidaceae</taxon>
        <taxon>Nocardiopsis</taxon>
    </lineage>
</organism>
<dbReference type="InterPro" id="IPR036249">
    <property type="entry name" value="Thioredoxin-like_sf"/>
</dbReference>
<evidence type="ECO:0000256" key="1">
    <source>
        <dbReference type="ARBA" id="ARBA00001974"/>
    </source>
</evidence>
<dbReference type="PANTHER" id="PTHR43004">
    <property type="entry name" value="TRK SYSTEM POTASSIUM UPTAKE PROTEIN"/>
    <property type="match status" value="1"/>
</dbReference>
<sequence>MTTHTADVLIIGAGPTGLTLAVDLARRGVHAVLVEAAPAIPRQSRGKGLQPRTLEVLDDLGVIEEVLAHGRWRQRTTLYKDRTELADLGTGFAEPRSDVPYPNIVMQPQWRTSGILAERLRDLGGEIRFGTRLTGFTDGADGVRATLAATDAAEEQVHARYLVGCDGGRSLVRRTLGVGFAGVTRETHRYLLGDVTVPGWSPEEDEAVRSYAWLASDGSFLGLAGLPGTGQWQIGADVPADAAGLEPSLPALQRLWDERTGRTDVRLGEATWLSDFTVNTRMVDAYRRGRVLLAGDAAHVHPPTGGQGMNTGIQDAYNLGWKLAARLHGGGEDLIDGYQAERMPVARGVLEKSTDILDVVMSPNRAVAFMVQRVALPLLSIPAVNRALIGKVSQTDIGYRDSPLVADDLSGGRVRAGDRAPDALITDAATGAHMRLFDVFRGPRATLLLFGERAAARLSGADLPSHLDTCLVTDGPVPAGWEGKTVRDRGRTARRAYRPAPGTALLIRPDGYVGWRTRAPTPAAVRDRAALYEGVSGPLSGSAL</sequence>
<dbReference type="NCBIfam" id="NF004832">
    <property type="entry name" value="PRK06184.1"/>
    <property type="match status" value="1"/>
</dbReference>
<keyword evidence="7" id="KW-1185">Reference proteome</keyword>
<dbReference type="Gene3D" id="3.40.30.120">
    <property type="match status" value="1"/>
</dbReference>
<evidence type="ECO:0000256" key="4">
    <source>
        <dbReference type="ARBA" id="ARBA00022827"/>
    </source>
</evidence>
<evidence type="ECO:0000256" key="2">
    <source>
        <dbReference type="ARBA" id="ARBA00007801"/>
    </source>
</evidence>
<dbReference type="PANTHER" id="PTHR43004:SF19">
    <property type="entry name" value="BINDING MONOOXYGENASE, PUTATIVE (JCVI)-RELATED"/>
    <property type="match status" value="1"/>
</dbReference>
<dbReference type="SUPFAM" id="SSF51905">
    <property type="entry name" value="FAD/NAD(P)-binding domain"/>
    <property type="match status" value="1"/>
</dbReference>
<keyword evidence="3" id="KW-0285">Flavoprotein</keyword>
<dbReference type="Pfam" id="PF01494">
    <property type="entry name" value="FAD_binding_3"/>
    <property type="match status" value="1"/>
</dbReference>
<dbReference type="InterPro" id="IPR002938">
    <property type="entry name" value="FAD-bd"/>
</dbReference>
<evidence type="ECO:0000313" key="6">
    <source>
        <dbReference type="EMBL" id="MFC4561758.1"/>
    </source>
</evidence>
<feature type="domain" description="FAD-binding" evidence="5">
    <location>
        <begin position="6"/>
        <end position="352"/>
    </location>
</feature>
<comment type="similarity">
    <text evidence="2">Belongs to the PheA/TfdB FAD monooxygenase family.</text>
</comment>
<dbReference type="Pfam" id="PF21274">
    <property type="entry name" value="Rng_hyd_C"/>
    <property type="match status" value="1"/>
</dbReference>
<protein>
    <submittedName>
        <fullName evidence="6">FAD-dependent monooxygenase</fullName>
    </submittedName>
</protein>